<evidence type="ECO:0000259" key="1">
    <source>
        <dbReference type="Pfam" id="PF01272"/>
    </source>
</evidence>
<accession>A0A5C6BY31</accession>
<proteinExistence type="predicted"/>
<dbReference type="InterPro" id="IPR023459">
    <property type="entry name" value="Tscrpt_elong_fac_GreA/B_fam"/>
</dbReference>
<dbReference type="GO" id="GO:0032784">
    <property type="term" value="P:regulation of DNA-templated transcription elongation"/>
    <property type="evidence" value="ECO:0007669"/>
    <property type="project" value="InterPro"/>
</dbReference>
<comment type="caution">
    <text evidence="3">The sequence shown here is derived from an EMBL/GenBank/DDBJ whole genome shotgun (WGS) entry which is preliminary data.</text>
</comment>
<dbReference type="EMBL" id="SJPT01000014">
    <property type="protein sequence ID" value="TWU17213.1"/>
    <property type="molecule type" value="Genomic_DNA"/>
</dbReference>
<dbReference type="InterPro" id="IPR029462">
    <property type="entry name" value="Rnk_N"/>
</dbReference>
<dbReference type="GO" id="GO:0070063">
    <property type="term" value="F:RNA polymerase binding"/>
    <property type="evidence" value="ECO:0007669"/>
    <property type="project" value="InterPro"/>
</dbReference>
<dbReference type="GO" id="GO:0006354">
    <property type="term" value="P:DNA-templated transcription elongation"/>
    <property type="evidence" value="ECO:0007669"/>
    <property type="project" value="TreeGrafter"/>
</dbReference>
<dbReference type="SUPFAM" id="SSF54534">
    <property type="entry name" value="FKBP-like"/>
    <property type="match status" value="1"/>
</dbReference>
<dbReference type="InterPro" id="IPR001437">
    <property type="entry name" value="Tscrpt_elong_fac_GreA/B_C"/>
</dbReference>
<dbReference type="RefSeq" id="WP_146597299.1">
    <property type="nucleotide sequence ID" value="NZ_SJPT01000014.1"/>
</dbReference>
<dbReference type="GO" id="GO:0016301">
    <property type="term" value="F:kinase activity"/>
    <property type="evidence" value="ECO:0007669"/>
    <property type="project" value="UniProtKB-KW"/>
</dbReference>
<organism evidence="3 4">
    <name type="scientific">Novipirellula galeiformis</name>
    <dbReference type="NCBI Taxonomy" id="2528004"/>
    <lineage>
        <taxon>Bacteria</taxon>
        <taxon>Pseudomonadati</taxon>
        <taxon>Planctomycetota</taxon>
        <taxon>Planctomycetia</taxon>
        <taxon>Pirellulales</taxon>
        <taxon>Pirellulaceae</taxon>
        <taxon>Novipirellula</taxon>
    </lineage>
</organism>
<evidence type="ECO:0000313" key="3">
    <source>
        <dbReference type="EMBL" id="TWU17213.1"/>
    </source>
</evidence>
<dbReference type="AlphaFoldDB" id="A0A5C6BY31"/>
<sequence>MATKKIVITRNDYERLDKVLASAFTRAISDKTSLKDLRGELDAAKVVESQKVPPDVVTMDSIVKLLDLETKEIETYTLVYPEEANIASGKLSILAPIGTAILGCRTGDVVRWKVPSGECKMRIEEIVFQPERETMPT</sequence>
<gene>
    <name evidence="3" type="primary">rnk</name>
    <name evidence="3" type="ORF">Pla52o_53880</name>
</gene>
<evidence type="ECO:0000313" key="4">
    <source>
        <dbReference type="Proteomes" id="UP000316304"/>
    </source>
</evidence>
<dbReference type="Proteomes" id="UP000316304">
    <property type="component" value="Unassembled WGS sequence"/>
</dbReference>
<dbReference type="OrthoDB" id="192847at2"/>
<dbReference type="Gene3D" id="3.10.50.30">
    <property type="entry name" value="Transcription elongation factor, GreA/GreB, C-terminal domain"/>
    <property type="match status" value="1"/>
</dbReference>
<dbReference type="GO" id="GO:0003677">
    <property type="term" value="F:DNA binding"/>
    <property type="evidence" value="ECO:0007669"/>
    <property type="project" value="InterPro"/>
</dbReference>
<keyword evidence="3" id="KW-0808">Transferase</keyword>
<protein>
    <submittedName>
        <fullName evidence="3">Regulator of nucleoside diphosphate kinase</fullName>
    </submittedName>
</protein>
<dbReference type="PANTHER" id="PTHR30437:SF5">
    <property type="entry name" value="REGULATOR OF NUCLEOSIDE DIPHOSPHATE KINASE"/>
    <property type="match status" value="1"/>
</dbReference>
<reference evidence="3 4" key="1">
    <citation type="submission" date="2019-02" db="EMBL/GenBank/DDBJ databases">
        <title>Deep-cultivation of Planctomycetes and their phenomic and genomic characterization uncovers novel biology.</title>
        <authorList>
            <person name="Wiegand S."/>
            <person name="Jogler M."/>
            <person name="Boedeker C."/>
            <person name="Pinto D."/>
            <person name="Vollmers J."/>
            <person name="Rivas-Marin E."/>
            <person name="Kohn T."/>
            <person name="Peeters S.H."/>
            <person name="Heuer A."/>
            <person name="Rast P."/>
            <person name="Oberbeckmann S."/>
            <person name="Bunk B."/>
            <person name="Jeske O."/>
            <person name="Meyerdierks A."/>
            <person name="Storesund J.E."/>
            <person name="Kallscheuer N."/>
            <person name="Luecker S."/>
            <person name="Lage O.M."/>
            <person name="Pohl T."/>
            <person name="Merkel B.J."/>
            <person name="Hornburger P."/>
            <person name="Mueller R.-W."/>
            <person name="Bruemmer F."/>
            <person name="Labrenz M."/>
            <person name="Spormann A.M."/>
            <person name="Op Den Camp H."/>
            <person name="Overmann J."/>
            <person name="Amann R."/>
            <person name="Jetten M.S.M."/>
            <person name="Mascher T."/>
            <person name="Medema M.H."/>
            <person name="Devos D.P."/>
            <person name="Kaster A.-K."/>
            <person name="Ovreas L."/>
            <person name="Rohde M."/>
            <person name="Galperin M.Y."/>
            <person name="Jogler C."/>
        </authorList>
    </citation>
    <scope>NUCLEOTIDE SEQUENCE [LARGE SCALE GENOMIC DNA]</scope>
    <source>
        <strain evidence="3 4">Pla52o</strain>
    </source>
</reference>
<feature type="domain" description="Regulator of nucleoside diphosphate kinase N-terminal" evidence="2">
    <location>
        <begin position="5"/>
        <end position="47"/>
    </location>
</feature>
<evidence type="ECO:0000259" key="2">
    <source>
        <dbReference type="Pfam" id="PF14760"/>
    </source>
</evidence>
<dbReference type="NCBIfam" id="NF004396">
    <property type="entry name" value="PRK05753.1"/>
    <property type="match status" value="1"/>
</dbReference>
<dbReference type="Pfam" id="PF14760">
    <property type="entry name" value="Rnk_N"/>
    <property type="match status" value="1"/>
</dbReference>
<dbReference type="Pfam" id="PF01272">
    <property type="entry name" value="GreA_GreB"/>
    <property type="match status" value="1"/>
</dbReference>
<name>A0A5C6BY31_9BACT</name>
<feature type="domain" description="Transcription elongation factor GreA/GreB C-terminal" evidence="1">
    <location>
        <begin position="53"/>
        <end position="126"/>
    </location>
</feature>
<dbReference type="PANTHER" id="PTHR30437">
    <property type="entry name" value="TRANSCRIPTION ELONGATION FACTOR GREA"/>
    <property type="match status" value="1"/>
</dbReference>
<keyword evidence="3" id="KW-0418">Kinase</keyword>
<keyword evidence="4" id="KW-1185">Reference proteome</keyword>
<dbReference type="InterPro" id="IPR036953">
    <property type="entry name" value="GreA/GreB_C_sf"/>
</dbReference>